<dbReference type="InterPro" id="IPR000045">
    <property type="entry name" value="Prepilin_IV_endopep_pep"/>
</dbReference>
<reference evidence="3 4" key="1">
    <citation type="submission" date="2021-06" db="EMBL/GenBank/DDBJ databases">
        <title>50 bacteria genomes isolated from Dapeng, Shenzhen, China.</title>
        <authorList>
            <person name="Zheng W."/>
            <person name="Yu S."/>
            <person name="Huang Y."/>
        </authorList>
    </citation>
    <scope>NUCLEOTIDE SEQUENCE [LARGE SCALE GENOMIC DNA]</scope>
    <source>
        <strain evidence="3 4">DP1N14-2</strain>
    </source>
</reference>
<feature type="transmembrane region" description="Helical" evidence="1">
    <location>
        <begin position="34"/>
        <end position="52"/>
    </location>
</feature>
<keyword evidence="1" id="KW-0812">Transmembrane</keyword>
<dbReference type="Gene3D" id="1.20.120.1220">
    <property type="match status" value="1"/>
</dbReference>
<dbReference type="EC" id="3.4.23.43" evidence="3"/>
<evidence type="ECO:0000313" key="4">
    <source>
        <dbReference type="Proteomes" id="UP000766629"/>
    </source>
</evidence>
<keyword evidence="4" id="KW-1185">Reference proteome</keyword>
<feature type="transmembrane region" description="Helical" evidence="1">
    <location>
        <begin position="58"/>
        <end position="78"/>
    </location>
</feature>
<name>A0ABS7NEA2_9RHOB</name>
<dbReference type="EMBL" id="JAHVJA010000003">
    <property type="protein sequence ID" value="MBY6139542.1"/>
    <property type="molecule type" value="Genomic_DNA"/>
</dbReference>
<dbReference type="RefSeq" id="WP_222504354.1">
    <property type="nucleotide sequence ID" value="NZ_JAHVJA010000003.1"/>
</dbReference>
<keyword evidence="1" id="KW-1133">Transmembrane helix</keyword>
<feature type="transmembrane region" description="Helical" evidence="1">
    <location>
        <begin position="139"/>
        <end position="158"/>
    </location>
</feature>
<dbReference type="Pfam" id="PF01478">
    <property type="entry name" value="Peptidase_A24"/>
    <property type="match status" value="1"/>
</dbReference>
<accession>A0ABS7NEA2</accession>
<gene>
    <name evidence="3" type="ORF">KUV26_08870</name>
</gene>
<feature type="transmembrane region" description="Helical" evidence="1">
    <location>
        <begin position="90"/>
        <end position="119"/>
    </location>
</feature>
<keyword evidence="3" id="KW-0378">Hydrolase</keyword>
<dbReference type="GO" id="GO:0004190">
    <property type="term" value="F:aspartic-type endopeptidase activity"/>
    <property type="evidence" value="ECO:0007669"/>
    <property type="project" value="UniProtKB-EC"/>
</dbReference>
<proteinExistence type="predicted"/>
<keyword evidence="1" id="KW-0472">Membrane</keyword>
<organism evidence="3 4">
    <name type="scientific">Leisingera daeponensis</name>
    <dbReference type="NCBI Taxonomy" id="405746"/>
    <lineage>
        <taxon>Bacteria</taxon>
        <taxon>Pseudomonadati</taxon>
        <taxon>Pseudomonadota</taxon>
        <taxon>Alphaproteobacteria</taxon>
        <taxon>Rhodobacterales</taxon>
        <taxon>Roseobacteraceae</taxon>
        <taxon>Leisingera</taxon>
    </lineage>
</organism>
<evidence type="ECO:0000259" key="2">
    <source>
        <dbReference type="Pfam" id="PF01478"/>
    </source>
</evidence>
<feature type="domain" description="Prepilin type IV endopeptidase peptidase" evidence="2">
    <location>
        <begin position="15"/>
        <end position="109"/>
    </location>
</feature>
<feature type="transmembrane region" description="Helical" evidence="1">
    <location>
        <begin position="6"/>
        <end position="22"/>
    </location>
</feature>
<protein>
    <submittedName>
        <fullName evidence="3">Prepilin peptidase</fullName>
        <ecNumber evidence="3">3.4.23.43</ecNumber>
    </submittedName>
</protein>
<evidence type="ECO:0000256" key="1">
    <source>
        <dbReference type="SAM" id="Phobius"/>
    </source>
</evidence>
<comment type="caution">
    <text evidence="3">The sequence shown here is derived from an EMBL/GenBank/DDBJ whole genome shotgun (WGS) entry which is preliminary data.</text>
</comment>
<evidence type="ECO:0000313" key="3">
    <source>
        <dbReference type="EMBL" id="MBY6139542.1"/>
    </source>
</evidence>
<dbReference type="Proteomes" id="UP000766629">
    <property type="component" value="Unassembled WGS sequence"/>
</dbReference>
<sequence length="160" mass="16461">MTGAAQLLPLAAAGPVLIYAGLGDLRHLRLSNRTMLALAAAFVLTAPLLPLAESGLRLLSAGIVFALCFALFCARVLAGGDVKMMALAMLFVPSSALAAFGWCFSAAMLTVPIALTLLGRTEAAAGWRHWASLQTPGRMPMGAAISLALMLLLVALAVSA</sequence>